<sequence>MCQTAICPLCNRKSWTGCGQHIPSAMSNTRQELWCTCTHILDTNYPQYPPRAGTGSARRSISE</sequence>
<dbReference type="EMBL" id="FR839628">
    <property type="protein sequence ID" value="SCV11827.1"/>
    <property type="molecule type" value="Genomic_DNA"/>
</dbReference>
<evidence type="ECO:0000313" key="1">
    <source>
        <dbReference type="EMBL" id="SCV11827.1"/>
    </source>
</evidence>
<accession>A0A1G4KP99</accession>
<reference evidence="1 2" key="2">
    <citation type="journal article" date="2016" name="FEMS Yeast Res.">
        <title>Curation of the genome annotation of Pichia pastoris (Komagataella phaffii) CBS7435 from gene level to protein function.</title>
        <authorList>
            <person name="Valli M."/>
            <person name="Tatto N.E."/>
            <person name="Peymann A."/>
            <person name="Gruber C."/>
            <person name="Landes N."/>
            <person name="Ekker H."/>
            <person name="Thallinger G.G."/>
            <person name="Mattanovich D."/>
            <person name="Gasser B."/>
            <person name="Graf A.B."/>
        </authorList>
    </citation>
    <scope>GENOME REANNOTATION</scope>
    <source>
        <strain evidence="1 2">ATCC 76273 / CBS 7435 / CECT 11047 / NRRL Y-11430 / Wegner 21-1</strain>
    </source>
</reference>
<proteinExistence type="predicted"/>
<dbReference type="Proteomes" id="UP000006853">
    <property type="component" value="Chromosome 1"/>
</dbReference>
<dbReference type="AlphaFoldDB" id="A0A1G4KP99"/>
<name>A0A1G4KP99_KOMPC</name>
<gene>
    <name evidence="1" type="ordered locus">PP7435_Chr1-2225</name>
</gene>
<evidence type="ECO:0000313" key="2">
    <source>
        <dbReference type="Proteomes" id="UP000006853"/>
    </source>
</evidence>
<protein>
    <submittedName>
        <fullName evidence="1">Uncharacterized protein</fullName>
    </submittedName>
</protein>
<keyword evidence="2" id="KW-1185">Reference proteome</keyword>
<organism evidence="1 2">
    <name type="scientific">Komagataella phaffii (strain ATCC 76273 / CBS 7435 / CECT 11047 / NRRL Y-11430 / Wegner 21-1)</name>
    <name type="common">Yeast</name>
    <name type="synonym">Pichia pastoris</name>
    <dbReference type="NCBI Taxonomy" id="981350"/>
    <lineage>
        <taxon>Eukaryota</taxon>
        <taxon>Fungi</taxon>
        <taxon>Dikarya</taxon>
        <taxon>Ascomycota</taxon>
        <taxon>Saccharomycotina</taxon>
        <taxon>Pichiomycetes</taxon>
        <taxon>Pichiales</taxon>
        <taxon>Pichiaceae</taxon>
        <taxon>Komagataella</taxon>
    </lineage>
</organism>
<reference evidence="1 2" key="1">
    <citation type="journal article" date="2011" name="J. Biotechnol.">
        <title>High-quality genome sequence of Pichia pastoris CBS7435.</title>
        <authorList>
            <person name="Kuberl A."/>
            <person name="Schneider J."/>
            <person name="Thallinger G.G."/>
            <person name="Anderl I."/>
            <person name="Wibberg D."/>
            <person name="Hajek T."/>
            <person name="Jaenicke S."/>
            <person name="Brinkrolf K."/>
            <person name="Goesmann A."/>
            <person name="Szczepanowski R."/>
            <person name="Puhler A."/>
            <person name="Schwab H."/>
            <person name="Glieder A."/>
            <person name="Pichler H."/>
        </authorList>
    </citation>
    <scope>NUCLEOTIDE SEQUENCE [LARGE SCALE GENOMIC DNA]</scope>
    <source>
        <strain evidence="2">ATCC 76273 / CBS 7435 / CECT 11047 / NRRL Y-11430 / Wegner 21-1</strain>
    </source>
</reference>